<organism evidence="4 5">
    <name type="scientific">Flavivirga amylovorans</name>
    <dbReference type="NCBI Taxonomy" id="870486"/>
    <lineage>
        <taxon>Bacteria</taxon>
        <taxon>Pseudomonadati</taxon>
        <taxon>Bacteroidota</taxon>
        <taxon>Flavobacteriia</taxon>
        <taxon>Flavobacteriales</taxon>
        <taxon>Flavobacteriaceae</taxon>
        <taxon>Flavivirga</taxon>
    </lineage>
</organism>
<dbReference type="Gene3D" id="2.60.120.1440">
    <property type="match status" value="1"/>
</dbReference>
<dbReference type="Pfam" id="PF16344">
    <property type="entry name" value="FecR_C"/>
    <property type="match status" value="1"/>
</dbReference>
<keyword evidence="5" id="KW-1185">Reference proteome</keyword>
<dbReference type="EMBL" id="JAUOEM010000002">
    <property type="protein sequence ID" value="MDO5987062.1"/>
    <property type="molecule type" value="Genomic_DNA"/>
</dbReference>
<dbReference type="RefSeq" id="WP_303281605.1">
    <property type="nucleotide sequence ID" value="NZ_BAABCZ010000005.1"/>
</dbReference>
<dbReference type="InterPro" id="IPR006860">
    <property type="entry name" value="FecR"/>
</dbReference>
<evidence type="ECO:0000256" key="1">
    <source>
        <dbReference type="SAM" id="Phobius"/>
    </source>
</evidence>
<feature type="domain" description="Protein FecR C-terminal" evidence="3">
    <location>
        <begin position="310"/>
        <end position="377"/>
    </location>
</feature>
<evidence type="ECO:0000313" key="5">
    <source>
        <dbReference type="Proteomes" id="UP001176891"/>
    </source>
</evidence>
<evidence type="ECO:0000259" key="3">
    <source>
        <dbReference type="Pfam" id="PF16344"/>
    </source>
</evidence>
<dbReference type="PANTHER" id="PTHR30273:SF2">
    <property type="entry name" value="PROTEIN FECR"/>
    <property type="match status" value="1"/>
</dbReference>
<accession>A0ABT8WZG0</accession>
<keyword evidence="1" id="KW-0812">Transmembrane</keyword>
<feature type="transmembrane region" description="Helical" evidence="1">
    <location>
        <begin position="80"/>
        <end position="99"/>
    </location>
</feature>
<name>A0ABT8WZG0_9FLAO</name>
<dbReference type="Gene3D" id="3.55.50.30">
    <property type="match status" value="1"/>
</dbReference>
<evidence type="ECO:0000313" key="4">
    <source>
        <dbReference type="EMBL" id="MDO5987062.1"/>
    </source>
</evidence>
<sequence length="380" mass="43307">MGKKNKQHLLFLIRKLLDGSISKKEISILFYFFINNQKITKWPENHQEKAQIEEKIFNKVKAQINEDESVKVIKFYNKPIFKYAIAASIVLLITLPFFINEINTPIKTPASISNIIVPGSNKATLTLHDGSTIALTNHKNLDSIYFSSNGKSLKYKNSMSQNVAYNYLTIPRGGQYQIILPDGTKVWLNSESQLKYPISFKGHETRTVELVYGEAYFDVTSSKLNNGSKFNVVTSHHNVEVLGTEFNIKAYKDETAIYTTLVEGKVAINTTNKNEQLTPNHQANFNKNKGNIIIKPVDVYNEVSWKNGVFSFENKSLKDIMKVLSRWYDINVVFLNKNIETEEFVGVIGKEQKIENILTIIKDFGTINSYTIKGKTIQLN</sequence>
<dbReference type="Proteomes" id="UP001176891">
    <property type="component" value="Unassembled WGS sequence"/>
</dbReference>
<dbReference type="PANTHER" id="PTHR30273">
    <property type="entry name" value="PERIPLASMIC SIGNAL SENSOR AND SIGMA FACTOR ACTIVATOR FECR-RELATED"/>
    <property type="match status" value="1"/>
</dbReference>
<dbReference type="InterPro" id="IPR012373">
    <property type="entry name" value="Ferrdict_sens_TM"/>
</dbReference>
<gene>
    <name evidence="4" type="ORF">Q4Q39_06530</name>
</gene>
<keyword evidence="1" id="KW-0472">Membrane</keyword>
<comment type="caution">
    <text evidence="4">The sequence shown here is derived from an EMBL/GenBank/DDBJ whole genome shotgun (WGS) entry which is preliminary data.</text>
</comment>
<reference evidence="4" key="1">
    <citation type="submission" date="2023-07" db="EMBL/GenBank/DDBJ databases">
        <title>Two novel species in the genus Flavivirga.</title>
        <authorList>
            <person name="Kwon K."/>
        </authorList>
    </citation>
    <scope>NUCLEOTIDE SEQUENCE</scope>
    <source>
        <strain evidence="4">KACC 14157</strain>
    </source>
</reference>
<protein>
    <submittedName>
        <fullName evidence="4">FecR family protein</fullName>
    </submittedName>
</protein>
<proteinExistence type="predicted"/>
<evidence type="ECO:0000259" key="2">
    <source>
        <dbReference type="Pfam" id="PF04773"/>
    </source>
</evidence>
<feature type="domain" description="FecR protein" evidence="2">
    <location>
        <begin position="170"/>
        <end position="266"/>
    </location>
</feature>
<keyword evidence="1" id="KW-1133">Transmembrane helix</keyword>
<dbReference type="InterPro" id="IPR032508">
    <property type="entry name" value="FecR_C"/>
</dbReference>
<dbReference type="Pfam" id="PF04773">
    <property type="entry name" value="FecR"/>
    <property type="match status" value="1"/>
</dbReference>